<dbReference type="EMBL" id="MQMF01000072">
    <property type="protein sequence ID" value="OOE02896.1"/>
    <property type="molecule type" value="Genomic_DNA"/>
</dbReference>
<feature type="non-terminal residue" evidence="1">
    <location>
        <position position="1"/>
    </location>
</feature>
<reference evidence="1 2" key="1">
    <citation type="submission" date="2016-11" db="EMBL/GenBank/DDBJ databases">
        <authorList>
            <person name="Jaros S."/>
            <person name="Januszkiewicz K."/>
            <person name="Wedrychowicz H."/>
        </authorList>
    </citation>
    <scope>NUCLEOTIDE SEQUENCE [LARGE SCALE GENOMIC DNA]</scope>
    <source>
        <strain evidence="1 2">Con a/3</strain>
    </source>
</reference>
<protein>
    <submittedName>
        <fullName evidence="1">Uncharacterized protein</fullName>
    </submittedName>
</protein>
<evidence type="ECO:0000313" key="2">
    <source>
        <dbReference type="Proteomes" id="UP000188597"/>
    </source>
</evidence>
<gene>
    <name evidence="1" type="ORF">UN64_20215</name>
</gene>
<dbReference type="Proteomes" id="UP000188597">
    <property type="component" value="Unassembled WGS sequence"/>
</dbReference>
<evidence type="ECO:0000313" key="1">
    <source>
        <dbReference type="EMBL" id="OOE02896.1"/>
    </source>
</evidence>
<proteinExistence type="predicted"/>
<accession>A0A1V3FMQ1</accession>
<dbReference type="AlphaFoldDB" id="A0A1V3FMQ1"/>
<sequence>GQAVAFAHPDAEGLPIHRGLGAVLEDHPEPFPAVLTYSRLLVLRLADLGDEEHDAAEDEERALDDVLLPGERHELGLAGGELGVLGLEQVLELLEVLGDPPRRLVDVVRRALPGGKVGHVHESRVVGEQVEIVAVEEVVDRGRWLRGIEQSELIEVGEGFDLHVVCEDPVEPGPELALGNLPGGRARDTSVLTPELDDLEEGSLEPVARAHLLWFLGCVEQAVDVGVEECLQCCLEARRG</sequence>
<feature type="non-terminal residue" evidence="1">
    <location>
        <position position="240"/>
    </location>
</feature>
<organism evidence="1 2">
    <name type="scientific">Fictibacillus arsenicus</name>
    <dbReference type="NCBI Taxonomy" id="255247"/>
    <lineage>
        <taxon>Bacteria</taxon>
        <taxon>Bacillati</taxon>
        <taxon>Bacillota</taxon>
        <taxon>Bacilli</taxon>
        <taxon>Bacillales</taxon>
        <taxon>Fictibacillaceae</taxon>
        <taxon>Fictibacillus</taxon>
    </lineage>
</organism>
<name>A0A1V3FMQ1_9BACL</name>
<comment type="caution">
    <text evidence="1">The sequence shown here is derived from an EMBL/GenBank/DDBJ whole genome shotgun (WGS) entry which is preliminary data.</text>
</comment>